<dbReference type="Proteomes" id="UP001597055">
    <property type="component" value="Unassembled WGS sequence"/>
</dbReference>
<evidence type="ECO:0000313" key="2">
    <source>
        <dbReference type="EMBL" id="MFD0791492.1"/>
    </source>
</evidence>
<evidence type="ECO:0000256" key="1">
    <source>
        <dbReference type="SAM" id="MobiDB-lite"/>
    </source>
</evidence>
<feature type="region of interest" description="Disordered" evidence="1">
    <location>
        <begin position="24"/>
        <end position="45"/>
    </location>
</feature>
<organism evidence="2 3">
    <name type="scientific">Microbacterium insulae</name>
    <dbReference type="NCBI Taxonomy" id="483014"/>
    <lineage>
        <taxon>Bacteria</taxon>
        <taxon>Bacillati</taxon>
        <taxon>Actinomycetota</taxon>
        <taxon>Actinomycetes</taxon>
        <taxon>Micrococcales</taxon>
        <taxon>Microbacteriaceae</taxon>
        <taxon>Microbacterium</taxon>
    </lineage>
</organism>
<evidence type="ECO:0000313" key="3">
    <source>
        <dbReference type="Proteomes" id="UP001597055"/>
    </source>
</evidence>
<keyword evidence="3" id="KW-1185">Reference proteome</keyword>
<reference evidence="3" key="1">
    <citation type="journal article" date="2019" name="Int. J. Syst. Evol. Microbiol.">
        <title>The Global Catalogue of Microorganisms (GCM) 10K type strain sequencing project: providing services to taxonomists for standard genome sequencing and annotation.</title>
        <authorList>
            <consortium name="The Broad Institute Genomics Platform"/>
            <consortium name="The Broad Institute Genome Sequencing Center for Infectious Disease"/>
            <person name="Wu L."/>
            <person name="Ma J."/>
        </authorList>
    </citation>
    <scope>NUCLEOTIDE SEQUENCE [LARGE SCALE GENOMIC DNA]</scope>
    <source>
        <strain evidence="3">CCUG 54523</strain>
    </source>
</reference>
<comment type="caution">
    <text evidence="2">The sequence shown here is derived from an EMBL/GenBank/DDBJ whole genome shotgun (WGS) entry which is preliminary data.</text>
</comment>
<protein>
    <submittedName>
        <fullName evidence="2">Uncharacterized protein</fullName>
    </submittedName>
</protein>
<dbReference type="EMBL" id="JBHTII010000002">
    <property type="protein sequence ID" value="MFD0791492.1"/>
    <property type="molecule type" value="Genomic_DNA"/>
</dbReference>
<dbReference type="RefSeq" id="WP_204979250.1">
    <property type="nucleotide sequence ID" value="NZ_JBHTII010000002.1"/>
</dbReference>
<sequence>MTRKKRTRAYGPWVPSQQRLEVDRLRREGVTSAVTDDDTAPRVDA</sequence>
<name>A0ABW3AKH3_9MICO</name>
<gene>
    <name evidence="2" type="ORF">ACFQ0P_13900</name>
</gene>
<proteinExistence type="predicted"/>
<accession>A0ABW3AKH3</accession>